<dbReference type="AlphaFoldDB" id="A0A8D8T102"/>
<reference evidence="1" key="1">
    <citation type="submission" date="2021-05" db="EMBL/GenBank/DDBJ databases">
        <authorList>
            <person name="Alioto T."/>
            <person name="Alioto T."/>
            <person name="Gomez Garrido J."/>
        </authorList>
    </citation>
    <scope>NUCLEOTIDE SEQUENCE</scope>
</reference>
<dbReference type="EMBL" id="HBUF01249281">
    <property type="protein sequence ID" value="CAG6679509.1"/>
    <property type="molecule type" value="Transcribed_RNA"/>
</dbReference>
<protein>
    <submittedName>
        <fullName evidence="1">Uncharacterized protein</fullName>
    </submittedName>
</protein>
<proteinExistence type="predicted"/>
<sequence length="105" mass="12099">MRNRFSPVMFCFDLNFLLSHFESFFENFGKVLIESCEFSGKSSAFLPFFYVNKVYPTSFLQCLEVVVLVSIVISRSSHRKVVSIKWNTLSKPSTKGVSLQLLSRE</sequence>
<name>A0A8D8T102_9HEMI</name>
<evidence type="ECO:0000313" key="1">
    <source>
        <dbReference type="EMBL" id="CAG6679509.1"/>
    </source>
</evidence>
<accession>A0A8D8T102</accession>
<organism evidence="1">
    <name type="scientific">Cacopsylla melanoneura</name>
    <dbReference type="NCBI Taxonomy" id="428564"/>
    <lineage>
        <taxon>Eukaryota</taxon>
        <taxon>Metazoa</taxon>
        <taxon>Ecdysozoa</taxon>
        <taxon>Arthropoda</taxon>
        <taxon>Hexapoda</taxon>
        <taxon>Insecta</taxon>
        <taxon>Pterygota</taxon>
        <taxon>Neoptera</taxon>
        <taxon>Paraneoptera</taxon>
        <taxon>Hemiptera</taxon>
        <taxon>Sternorrhyncha</taxon>
        <taxon>Psylloidea</taxon>
        <taxon>Psyllidae</taxon>
        <taxon>Psyllinae</taxon>
        <taxon>Cacopsylla</taxon>
    </lineage>
</organism>
<dbReference type="EMBL" id="HBUF01249280">
    <property type="protein sequence ID" value="CAG6679507.1"/>
    <property type="molecule type" value="Transcribed_RNA"/>
</dbReference>